<keyword evidence="5" id="KW-1185">Reference proteome</keyword>
<feature type="compositionally biased region" description="Acidic residues" evidence="1">
    <location>
        <begin position="80"/>
        <end position="91"/>
    </location>
</feature>
<evidence type="ECO:0000313" key="2">
    <source>
        <dbReference type="EMBL" id="CAD6909485.1"/>
    </source>
</evidence>
<name>A0A177T4R6_9BASI</name>
<dbReference type="EMBL" id="CAJHJG010001141">
    <property type="protein sequence ID" value="CAD6909485.1"/>
    <property type="molecule type" value="Genomic_DNA"/>
</dbReference>
<protein>
    <submittedName>
        <fullName evidence="3">Uncharacterized protein</fullName>
    </submittedName>
</protein>
<gene>
    <name evidence="3" type="ORF">A4X03_0g8502</name>
    <name evidence="2" type="ORF">JKIAZH3_G7845</name>
</gene>
<evidence type="ECO:0000313" key="5">
    <source>
        <dbReference type="Proteomes" id="UP000836402"/>
    </source>
</evidence>
<evidence type="ECO:0000256" key="1">
    <source>
        <dbReference type="SAM" id="MobiDB-lite"/>
    </source>
</evidence>
<dbReference type="EMBL" id="LWDD02002613">
    <property type="protein sequence ID" value="KAE8240515.1"/>
    <property type="molecule type" value="Genomic_DNA"/>
</dbReference>
<evidence type="ECO:0000313" key="3">
    <source>
        <dbReference type="EMBL" id="KAE8240515.1"/>
    </source>
</evidence>
<comment type="caution">
    <text evidence="3">The sequence shown here is derived from an EMBL/GenBank/DDBJ whole genome shotgun (WGS) entry which is preliminary data.</text>
</comment>
<sequence>MVLRSSFHSNKKQAHDELALLILAKHHLRPNPRSPMRPWTELCYVFRRTPERLQGGYFIVPHSDPERGYRLEAVPRVDKDEEDEDDDDDADTVTVTDYHGQSQNQHRAEREAGIEEVNELFAQLSVDVPKLRFLQTILRVLDVPTDEIPETITQCRIMLSTIHVVIWDIVGPLQEHAALVRDDGRKYNVRRYPINQIRDAVLAHRFGCFPRQRAKSENLRDLLRLLFGTRRPGNVSF</sequence>
<dbReference type="Proteomes" id="UP000077671">
    <property type="component" value="Unassembled WGS sequence"/>
</dbReference>
<dbReference type="Proteomes" id="UP000836402">
    <property type="component" value="Unassembled WGS sequence"/>
</dbReference>
<accession>A0A177T4R6</accession>
<dbReference type="AlphaFoldDB" id="A0A177T4R6"/>
<feature type="region of interest" description="Disordered" evidence="1">
    <location>
        <begin position="75"/>
        <end position="110"/>
    </location>
</feature>
<reference evidence="2" key="3">
    <citation type="submission" date="2020-10" db="EMBL/GenBank/DDBJ databases">
        <authorList>
            <person name="Sedaghatjoo S."/>
        </authorList>
    </citation>
    <scope>NUCLEOTIDE SEQUENCE</scope>
    <source>
        <strain evidence="2">AZH3</strain>
    </source>
</reference>
<reference evidence="3" key="2">
    <citation type="journal article" date="2019" name="IMA Fungus">
        <title>Genome sequencing and comparison of five Tilletia species to identify candidate genes for the detection of regulated species infecting wheat.</title>
        <authorList>
            <person name="Nguyen H.D.T."/>
            <person name="Sultana T."/>
            <person name="Kesanakurti P."/>
            <person name="Hambleton S."/>
        </authorList>
    </citation>
    <scope>NUCLEOTIDE SEQUENCE</scope>
    <source>
        <strain evidence="3">DAOMC 238032</strain>
    </source>
</reference>
<organism evidence="3 4">
    <name type="scientific">Tilletia caries</name>
    <name type="common">wheat bunt fungus</name>
    <dbReference type="NCBI Taxonomy" id="13290"/>
    <lineage>
        <taxon>Eukaryota</taxon>
        <taxon>Fungi</taxon>
        <taxon>Dikarya</taxon>
        <taxon>Basidiomycota</taxon>
        <taxon>Ustilaginomycotina</taxon>
        <taxon>Exobasidiomycetes</taxon>
        <taxon>Tilletiales</taxon>
        <taxon>Tilletiaceae</taxon>
        <taxon>Tilletia</taxon>
    </lineage>
</organism>
<proteinExistence type="predicted"/>
<reference evidence="3" key="1">
    <citation type="submission" date="2016-04" db="EMBL/GenBank/DDBJ databases">
        <authorList>
            <person name="Nguyen H.D."/>
            <person name="Kesanakurti P."/>
            <person name="Cullis J."/>
            <person name="Levesque C.A."/>
            <person name="Hambleton S."/>
        </authorList>
    </citation>
    <scope>NUCLEOTIDE SEQUENCE</scope>
    <source>
        <strain evidence="3">DAOMC 238032</strain>
    </source>
</reference>
<evidence type="ECO:0000313" key="4">
    <source>
        <dbReference type="Proteomes" id="UP000077671"/>
    </source>
</evidence>